<comment type="caution">
    <text evidence="1">The sequence shown here is derived from an EMBL/GenBank/DDBJ whole genome shotgun (WGS) entry which is preliminary data.</text>
</comment>
<organism evidence="1 2">
    <name type="scientific">Neophaeococcomyces mojaviensis</name>
    <dbReference type="NCBI Taxonomy" id="3383035"/>
    <lineage>
        <taxon>Eukaryota</taxon>
        <taxon>Fungi</taxon>
        <taxon>Dikarya</taxon>
        <taxon>Ascomycota</taxon>
        <taxon>Pezizomycotina</taxon>
        <taxon>Eurotiomycetes</taxon>
        <taxon>Chaetothyriomycetidae</taxon>
        <taxon>Chaetothyriales</taxon>
        <taxon>Chaetothyriales incertae sedis</taxon>
        <taxon>Neophaeococcomyces</taxon>
    </lineage>
</organism>
<sequence length="1069" mass="114812">MASILASNFDDEESDTEFNPGVPQGSDDGGSDNEVSNEMDNRAPPANKIKTKTPAELANGSRSKSRSPLAAQLDEDEDENGEDQDNGEDDEGEGEDLGDDDEEDEEEDDEDDEDAVTGRPRKRRRRLNQFIEEEAEVDEDDDDIEAEDDDIAETGFIQDTHPDDDLGPEADQDDRGHRELDRQRQMEASMDAELAAQRLKERYGRRTTQGLSQSTLVPQNLLMPSVDDPGIWNVKCRPGKEKDVLAHLMRKIQDRINARRPLKICSAFERGGGSMAGFIFVEAKRKADVDEALQGIEHVFKSNYELVPVKEMPDLLRVTKSKPLKIGGHARVKRGLYAGDLGVIEDVVDNGLDVVLRLLPRLTYGLDEDDSKPPVAAEKRKRAAFAPPPTPLNRPPPRLFNENEAKKKHGRFLQANRGLSSRSWTYKNETFEDGFLIKSFRKTQLETENVNAKLEEIMRLTKTEADGSEAVDLEAIVKEINEGTAEGTYVPGDEIEVFQGEQKGIVGRVEGVSGGILRIKVSEGELAGQVVDQPVKGVRKRFREGDHVKVVGTSKYNGEVGMVIRIKDDKITVLTDTSMQEITVFSKDLREAAEAGGSDIKQNMLDVQDLVQINQTECGIVIKADREAVRVLDENSSIITRLPSQLQKLEVRRNAVATDRNGAEIRVGDTIRESGGENKSGKILHINRGHVFVHDRSRLENSGLWTTRCMNVVTVASKANVNAGPDLTKLNPALRGQNGASAMGPPAPLRVGRDRLTGQHVHIRKGMYKGHKGLVKDTTDTTARIELQSKNKVINVPKHDLAVLDQNTGKPIEYAQFASSRGGPFPIRSSVGGSGRPDGFAGGRTPAVADGGRTPAWGGSSSRTPAWSSGDSGKTPAWKPNSGSQTSYGGAGGMTSYGGAGNYGTSGSRTPAWSSSSKTPFGAGDGYGSGGSGYDAFAAGSRTPYGAGASSRTPAWGGMNGGATAQTPAARAFDAPTPAVSAPTPGGFGDNDGYTPYGASAPTPGAGFGAADAPTPGFAKGANKEELKYNRLNAPTPGATTAATPYAGGYDAPTPAAGAPRYADDDDDE</sequence>
<evidence type="ECO:0000313" key="1">
    <source>
        <dbReference type="EMBL" id="KAJ9650198.1"/>
    </source>
</evidence>
<accession>A0ACC2ZS11</accession>
<dbReference type="Proteomes" id="UP001172386">
    <property type="component" value="Unassembled WGS sequence"/>
</dbReference>
<keyword evidence="2" id="KW-1185">Reference proteome</keyword>
<dbReference type="EMBL" id="JAPDRQ010000371">
    <property type="protein sequence ID" value="KAJ9650198.1"/>
    <property type="molecule type" value="Genomic_DNA"/>
</dbReference>
<reference evidence="1" key="1">
    <citation type="submission" date="2022-10" db="EMBL/GenBank/DDBJ databases">
        <title>Culturing micro-colonial fungi from biological soil crusts in the Mojave desert and describing Neophaeococcomyces mojavensis, and introducing the new genera and species Taxawa tesnikishii.</title>
        <authorList>
            <person name="Kurbessoian T."/>
            <person name="Stajich J.E."/>
        </authorList>
    </citation>
    <scope>NUCLEOTIDE SEQUENCE</scope>
    <source>
        <strain evidence="1">JES_112</strain>
    </source>
</reference>
<name>A0ACC2ZS11_9EURO</name>
<evidence type="ECO:0000313" key="2">
    <source>
        <dbReference type="Proteomes" id="UP001172386"/>
    </source>
</evidence>
<keyword evidence="1" id="KW-0251">Elongation factor</keyword>
<protein>
    <submittedName>
        <fullName evidence="1">Transcription elongation factor spt5</fullName>
    </submittedName>
</protein>
<keyword evidence="1" id="KW-0648">Protein biosynthesis</keyword>
<proteinExistence type="predicted"/>
<gene>
    <name evidence="1" type="primary">SPT5_2</name>
    <name evidence="1" type="ORF">H2198_010484</name>
</gene>